<keyword evidence="6 9" id="KW-0319">Glycerol metabolism</keyword>
<comment type="caution">
    <text evidence="13">The sequence shown here is derived from an EMBL/GenBank/DDBJ whole genome shotgun (WGS) entry which is preliminary data.</text>
</comment>
<dbReference type="AlphaFoldDB" id="A0A845QEH3"/>
<dbReference type="GO" id="GO:0004370">
    <property type="term" value="F:glycerol kinase activity"/>
    <property type="evidence" value="ECO:0007669"/>
    <property type="project" value="UniProtKB-UniRule"/>
</dbReference>
<evidence type="ECO:0000259" key="11">
    <source>
        <dbReference type="Pfam" id="PF00370"/>
    </source>
</evidence>
<evidence type="ECO:0000256" key="9">
    <source>
        <dbReference type="HAMAP-Rule" id="MF_00186"/>
    </source>
</evidence>
<organism evidence="13 14">
    <name type="scientific">Pyruvatibacter mobilis</name>
    <dbReference type="NCBI Taxonomy" id="1712261"/>
    <lineage>
        <taxon>Bacteria</taxon>
        <taxon>Pseudomonadati</taxon>
        <taxon>Pseudomonadota</taxon>
        <taxon>Alphaproteobacteria</taxon>
        <taxon>Hyphomicrobiales</taxon>
        <taxon>Parvibaculaceae</taxon>
        <taxon>Pyruvatibacter</taxon>
    </lineage>
</organism>
<feature type="binding site" evidence="9">
    <location>
        <position position="242"/>
    </location>
    <ligand>
        <name>sn-glycerol 3-phosphate</name>
        <dbReference type="ChEBI" id="CHEBI:57597"/>
    </ligand>
</feature>
<feature type="binding site" evidence="9">
    <location>
        <position position="412"/>
    </location>
    <ligand>
        <name>ADP</name>
        <dbReference type="ChEBI" id="CHEBI:456216"/>
    </ligand>
</feature>
<dbReference type="NCBIfam" id="TIGR01311">
    <property type="entry name" value="glycerol_kin"/>
    <property type="match status" value="1"/>
</dbReference>
<feature type="binding site" evidence="9">
    <location>
        <position position="13"/>
    </location>
    <ligand>
        <name>ATP</name>
        <dbReference type="ChEBI" id="CHEBI:30616"/>
    </ligand>
</feature>
<feature type="binding site" evidence="9">
    <location>
        <position position="264"/>
    </location>
    <ligand>
        <name>ADP</name>
        <dbReference type="ChEBI" id="CHEBI:456216"/>
    </ligand>
</feature>
<feature type="binding site" evidence="9">
    <location>
        <position position="82"/>
    </location>
    <ligand>
        <name>glycerol</name>
        <dbReference type="ChEBI" id="CHEBI:17754"/>
    </ligand>
</feature>
<dbReference type="PANTHER" id="PTHR10196">
    <property type="entry name" value="SUGAR KINASE"/>
    <property type="match status" value="1"/>
</dbReference>
<dbReference type="FunFam" id="3.30.420.40:FF:000007">
    <property type="entry name" value="Glycerol kinase"/>
    <property type="match status" value="1"/>
</dbReference>
<feature type="domain" description="Carbohydrate kinase FGGY C-terminal" evidence="12">
    <location>
        <begin position="259"/>
        <end position="450"/>
    </location>
</feature>
<dbReference type="NCBIfam" id="NF000756">
    <property type="entry name" value="PRK00047.1"/>
    <property type="match status" value="1"/>
</dbReference>
<dbReference type="InterPro" id="IPR005999">
    <property type="entry name" value="Glycerol_kin"/>
</dbReference>
<feature type="binding site" evidence="9">
    <location>
        <position position="13"/>
    </location>
    <ligand>
        <name>sn-glycerol 3-phosphate</name>
        <dbReference type="ChEBI" id="CHEBI:57597"/>
    </ligand>
</feature>
<comment type="catalytic activity">
    <reaction evidence="8 9">
        <text>glycerol + ATP = sn-glycerol 3-phosphate + ADP + H(+)</text>
        <dbReference type="Rhea" id="RHEA:21644"/>
        <dbReference type="ChEBI" id="CHEBI:15378"/>
        <dbReference type="ChEBI" id="CHEBI:17754"/>
        <dbReference type="ChEBI" id="CHEBI:30616"/>
        <dbReference type="ChEBI" id="CHEBI:57597"/>
        <dbReference type="ChEBI" id="CHEBI:456216"/>
        <dbReference type="EC" id="2.7.1.30"/>
    </reaction>
</comment>
<feature type="binding site" evidence="9">
    <location>
        <position position="243"/>
    </location>
    <ligand>
        <name>glycerol</name>
        <dbReference type="ChEBI" id="CHEBI:17754"/>
    </ligand>
</feature>
<dbReference type="InterPro" id="IPR018483">
    <property type="entry name" value="Carb_kinase_FGGY_CS"/>
</dbReference>
<dbReference type="FunFam" id="3.30.420.40:FF:000008">
    <property type="entry name" value="Glycerol kinase"/>
    <property type="match status" value="1"/>
</dbReference>
<dbReference type="GeneID" id="300654327"/>
<evidence type="ECO:0000313" key="13">
    <source>
        <dbReference type="EMBL" id="NBG96829.1"/>
    </source>
</evidence>
<comment type="pathway">
    <text evidence="1 9">Polyol metabolism; glycerol degradation via glycerol kinase pathway; sn-glycerol 3-phosphate from glycerol: step 1/1.</text>
</comment>
<evidence type="ECO:0000256" key="2">
    <source>
        <dbReference type="ARBA" id="ARBA00009156"/>
    </source>
</evidence>
<comment type="activity regulation">
    <text evidence="9">Inhibited by fructose 1,6-bisphosphate (FBP).</text>
</comment>
<dbReference type="Pfam" id="PF00370">
    <property type="entry name" value="FGGY_N"/>
    <property type="match status" value="1"/>
</dbReference>
<dbReference type="PROSITE" id="PS00445">
    <property type="entry name" value="FGGY_KINASES_2"/>
    <property type="match status" value="1"/>
</dbReference>
<sequence length="499" mass="54207">MAATHILSIDQGTTSSRAILFDDAGVPVASAQKDLTQHFPNDGWVEHDPMEIWQDTLSVCREVIEGQGIDCIAAIGITNQRETTVVWDRKTGEPLHRAIVWQDRRTAEDCARLKREGHEALFQSRTGLLLDPYFSGTKVAWILDNVEGARSRAEKGELCFGTIDSWLVYKLTGGEVHATDVTNASRTLLFNIETQDWDEDLLELLRVPREMLPRVLDPSAMFGTTAPDVFGAPLPVAGILGDQQAATVGQACFAPGLMKSTYGTGCFALVNTGATKVDSTNKLLGTIAYRFGGEPAYALEGSIFMAGAIVQWLRDKMGLIATSSESEAVAREADPKSNVFLVPAFTGLGAPYWDPHARGTIIGMTRNTGRAEIVRAALEAVAFQTRDLMLAMAEDMKNAGLTAPTELRVDGGMVANDWFCQVLADTLGRPIARPAVTETTSLGAAFAAGLTVGLFKSTDDVEGIWKLDRCFDPAQDKDWRDSRYAGWQSAVARARVEQS</sequence>
<evidence type="ECO:0000256" key="3">
    <source>
        <dbReference type="ARBA" id="ARBA00022679"/>
    </source>
</evidence>
<keyword evidence="5 9" id="KW-0418">Kinase</keyword>
<feature type="binding site" evidence="9">
    <location>
        <position position="311"/>
    </location>
    <ligand>
        <name>ATP</name>
        <dbReference type="ChEBI" id="CHEBI:30616"/>
    </ligand>
</feature>
<dbReference type="HAMAP" id="MF_00186">
    <property type="entry name" value="Glycerol_kin"/>
    <property type="match status" value="1"/>
</dbReference>
<feature type="binding site" evidence="9">
    <location>
        <position position="14"/>
    </location>
    <ligand>
        <name>ATP</name>
        <dbReference type="ChEBI" id="CHEBI:30616"/>
    </ligand>
</feature>
<keyword evidence="4 9" id="KW-0547">Nucleotide-binding</keyword>
<feature type="binding site" evidence="9">
    <location>
        <position position="81"/>
    </location>
    <ligand>
        <name>sn-glycerol 3-phosphate</name>
        <dbReference type="ChEBI" id="CHEBI:57597"/>
    </ligand>
</feature>
<feature type="binding site" evidence="9">
    <location>
        <position position="416"/>
    </location>
    <ligand>
        <name>ADP</name>
        <dbReference type="ChEBI" id="CHEBI:456216"/>
    </ligand>
</feature>
<dbReference type="Pfam" id="PF02782">
    <property type="entry name" value="FGGY_C"/>
    <property type="match status" value="1"/>
</dbReference>
<dbReference type="EC" id="2.7.1.30" evidence="9"/>
<evidence type="ECO:0000256" key="1">
    <source>
        <dbReference type="ARBA" id="ARBA00005190"/>
    </source>
</evidence>
<keyword evidence="7 9" id="KW-0067">ATP-binding</keyword>
<proteinExistence type="inferred from homology"/>
<feature type="binding site" evidence="9">
    <location>
        <position position="17"/>
    </location>
    <ligand>
        <name>ADP</name>
        <dbReference type="ChEBI" id="CHEBI:456216"/>
    </ligand>
</feature>
<dbReference type="PROSITE" id="PS00933">
    <property type="entry name" value="FGGY_KINASES_1"/>
    <property type="match status" value="1"/>
</dbReference>
<dbReference type="CDD" id="cd07786">
    <property type="entry name" value="FGGY_EcGK_like"/>
    <property type="match status" value="1"/>
</dbReference>
<evidence type="ECO:0000259" key="12">
    <source>
        <dbReference type="Pfam" id="PF02782"/>
    </source>
</evidence>
<evidence type="ECO:0000256" key="4">
    <source>
        <dbReference type="ARBA" id="ARBA00022741"/>
    </source>
</evidence>
<evidence type="ECO:0000256" key="8">
    <source>
        <dbReference type="ARBA" id="ARBA00052101"/>
    </source>
</evidence>
<gene>
    <name evidence="9 13" type="primary">glpK</name>
    <name evidence="13" type="ORF">GTQ45_13910</name>
</gene>
<dbReference type="GO" id="GO:0019563">
    <property type="term" value="P:glycerol catabolic process"/>
    <property type="evidence" value="ECO:0007669"/>
    <property type="project" value="UniProtKB-UniRule"/>
</dbReference>
<feature type="binding site" evidence="9">
    <location>
        <position position="307"/>
    </location>
    <ligand>
        <name>ATP</name>
        <dbReference type="ChEBI" id="CHEBI:30616"/>
    </ligand>
</feature>
<keyword evidence="14" id="KW-1185">Reference proteome</keyword>
<dbReference type="PIRSF" id="PIRSF000538">
    <property type="entry name" value="GlpK"/>
    <property type="match status" value="1"/>
</dbReference>
<protein>
    <recommendedName>
        <fullName evidence="9">Glycerol kinase</fullName>
        <ecNumber evidence="9">2.7.1.30</ecNumber>
    </recommendedName>
    <alternativeName>
        <fullName evidence="9">ATP:glycerol 3-phosphotransferase</fullName>
    </alternativeName>
    <alternativeName>
        <fullName evidence="9">Glycerokinase</fullName>
        <shortName evidence="9">GK</shortName>
    </alternativeName>
</protein>
<comment type="similarity">
    <text evidence="2 9 10">Belongs to the FGGY kinase family.</text>
</comment>
<dbReference type="UniPathway" id="UPA00618">
    <property type="reaction ID" value="UER00672"/>
</dbReference>
<dbReference type="RefSeq" id="WP_160588845.1">
    <property type="nucleotide sequence ID" value="NZ_BMHN01000001.1"/>
</dbReference>
<evidence type="ECO:0000256" key="5">
    <source>
        <dbReference type="ARBA" id="ARBA00022777"/>
    </source>
</evidence>
<reference evidence="13 14" key="1">
    <citation type="journal article" date="2016" name="Int. J. Syst. Evol. Microbiol.">
        <title>Pyruvatibacter mobilis gen. nov., sp. nov., a marine bacterium from the culture broth of Picochlorum sp. 122.</title>
        <authorList>
            <person name="Wang G."/>
            <person name="Tang M."/>
            <person name="Wu H."/>
            <person name="Dai S."/>
            <person name="Li T."/>
            <person name="Chen C."/>
            <person name="He H."/>
            <person name="Fan J."/>
            <person name="Xiang W."/>
            <person name="Li X."/>
        </authorList>
    </citation>
    <scope>NUCLEOTIDE SEQUENCE [LARGE SCALE GENOMIC DNA]</scope>
    <source>
        <strain evidence="13 14">GYP-11</strain>
    </source>
</reference>
<feature type="binding site" evidence="9">
    <location>
        <position position="264"/>
    </location>
    <ligand>
        <name>ATP</name>
        <dbReference type="ChEBI" id="CHEBI:30616"/>
    </ligand>
</feature>
<feature type="binding site" evidence="9">
    <location>
        <position position="81"/>
    </location>
    <ligand>
        <name>glycerol</name>
        <dbReference type="ChEBI" id="CHEBI:17754"/>
    </ligand>
</feature>
<dbReference type="PANTHER" id="PTHR10196:SF78">
    <property type="entry name" value="GLYCEROL KINASE"/>
    <property type="match status" value="1"/>
</dbReference>
<feature type="binding site" evidence="9">
    <location>
        <position position="15"/>
    </location>
    <ligand>
        <name>ATP</name>
        <dbReference type="ChEBI" id="CHEBI:30616"/>
    </ligand>
</feature>
<name>A0A845QEH3_9HYPH</name>
<feature type="binding site" evidence="9">
    <location>
        <position position="133"/>
    </location>
    <ligand>
        <name>sn-glycerol 3-phosphate</name>
        <dbReference type="ChEBI" id="CHEBI:57597"/>
    </ligand>
</feature>
<evidence type="ECO:0000313" key="14">
    <source>
        <dbReference type="Proteomes" id="UP000470384"/>
    </source>
</evidence>
<feature type="binding site" evidence="9">
    <location>
        <position position="133"/>
    </location>
    <ligand>
        <name>glycerol</name>
        <dbReference type="ChEBI" id="CHEBI:17754"/>
    </ligand>
</feature>
<dbReference type="SUPFAM" id="SSF53067">
    <property type="entry name" value="Actin-like ATPase domain"/>
    <property type="match status" value="2"/>
</dbReference>
<feature type="binding site" evidence="9">
    <location>
        <position position="307"/>
    </location>
    <ligand>
        <name>ADP</name>
        <dbReference type="ChEBI" id="CHEBI:456216"/>
    </ligand>
</feature>
<dbReference type="Proteomes" id="UP000470384">
    <property type="component" value="Unassembled WGS sequence"/>
</dbReference>
<dbReference type="InterPro" id="IPR043129">
    <property type="entry name" value="ATPase_NBD"/>
</dbReference>
<dbReference type="GO" id="GO:0006072">
    <property type="term" value="P:glycerol-3-phosphate metabolic process"/>
    <property type="evidence" value="ECO:0007669"/>
    <property type="project" value="InterPro"/>
</dbReference>
<keyword evidence="3 9" id="KW-0808">Transferase</keyword>
<dbReference type="InterPro" id="IPR018484">
    <property type="entry name" value="FGGY_N"/>
</dbReference>
<feature type="binding site" evidence="9">
    <location>
        <position position="13"/>
    </location>
    <ligand>
        <name>ADP</name>
        <dbReference type="ChEBI" id="CHEBI:456216"/>
    </ligand>
</feature>
<dbReference type="OrthoDB" id="9805576at2"/>
<evidence type="ECO:0000256" key="10">
    <source>
        <dbReference type="RuleBase" id="RU003733"/>
    </source>
</evidence>
<comment type="function">
    <text evidence="9">Key enzyme in the regulation of glycerol uptake and metabolism. Catalyzes the phosphorylation of glycerol to yield sn-glycerol 3-phosphate.</text>
</comment>
<feature type="binding site" evidence="9">
    <location>
        <position position="242"/>
    </location>
    <ligand>
        <name>glycerol</name>
        <dbReference type="ChEBI" id="CHEBI:17754"/>
    </ligand>
</feature>
<evidence type="ECO:0000256" key="7">
    <source>
        <dbReference type="ARBA" id="ARBA00022840"/>
    </source>
</evidence>
<feature type="binding site" evidence="9">
    <location>
        <position position="82"/>
    </location>
    <ligand>
        <name>sn-glycerol 3-phosphate</name>
        <dbReference type="ChEBI" id="CHEBI:57597"/>
    </ligand>
</feature>
<evidence type="ECO:0000256" key="6">
    <source>
        <dbReference type="ARBA" id="ARBA00022798"/>
    </source>
</evidence>
<dbReference type="GO" id="GO:0005524">
    <property type="term" value="F:ATP binding"/>
    <property type="evidence" value="ECO:0007669"/>
    <property type="project" value="UniProtKB-UniRule"/>
</dbReference>
<dbReference type="GO" id="GO:0005829">
    <property type="term" value="C:cytosol"/>
    <property type="evidence" value="ECO:0007669"/>
    <property type="project" value="TreeGrafter"/>
</dbReference>
<feature type="domain" description="Carbohydrate kinase FGGY N-terminal" evidence="11">
    <location>
        <begin position="6"/>
        <end position="249"/>
    </location>
</feature>
<dbReference type="InterPro" id="IPR018485">
    <property type="entry name" value="FGGY_C"/>
</dbReference>
<dbReference type="Gene3D" id="3.30.420.40">
    <property type="match status" value="2"/>
</dbReference>
<accession>A0A845QEH3</accession>
<feature type="binding site" evidence="9">
    <location>
        <position position="412"/>
    </location>
    <ligand>
        <name>ATP</name>
        <dbReference type="ChEBI" id="CHEBI:30616"/>
    </ligand>
</feature>
<dbReference type="EMBL" id="WXYQ01000012">
    <property type="protein sequence ID" value="NBG96829.1"/>
    <property type="molecule type" value="Genomic_DNA"/>
</dbReference>
<dbReference type="InterPro" id="IPR000577">
    <property type="entry name" value="Carb_kinase_FGGY"/>
</dbReference>